<comment type="caution">
    <text evidence="2">The sequence shown here is derived from an EMBL/GenBank/DDBJ whole genome shotgun (WGS) entry which is preliminary data.</text>
</comment>
<evidence type="ECO:0000313" key="3">
    <source>
        <dbReference type="Proteomes" id="UP000652755"/>
    </source>
</evidence>
<dbReference type="PANTHER" id="PTHR35807:SF1">
    <property type="entry name" value="TRANSCRIPTIONAL REGULATOR REDD"/>
    <property type="match status" value="1"/>
</dbReference>
<feature type="transmembrane region" description="Helical" evidence="1">
    <location>
        <begin position="565"/>
        <end position="586"/>
    </location>
</feature>
<proteinExistence type="predicted"/>
<dbReference type="PANTHER" id="PTHR35807">
    <property type="entry name" value="TRANSCRIPTIONAL REGULATOR REDD-RELATED"/>
    <property type="match status" value="1"/>
</dbReference>
<keyword evidence="1" id="KW-0812">Transmembrane</keyword>
<name>A0ABR7KWR6_9SPHI</name>
<dbReference type="RefSeq" id="WP_187072906.1">
    <property type="nucleotide sequence ID" value="NZ_JACRYL010000021.1"/>
</dbReference>
<dbReference type="SUPFAM" id="SSF117281">
    <property type="entry name" value="Kelch motif"/>
    <property type="match status" value="1"/>
</dbReference>
<dbReference type="InterPro" id="IPR015915">
    <property type="entry name" value="Kelch-typ_b-propeller"/>
</dbReference>
<dbReference type="EMBL" id="JACRYL010000021">
    <property type="protein sequence ID" value="MBC6112486.1"/>
    <property type="molecule type" value="Genomic_DNA"/>
</dbReference>
<organism evidence="2 3">
    <name type="scientific">Pedobacter fastidiosus</name>
    <dbReference type="NCBI Taxonomy" id="2765361"/>
    <lineage>
        <taxon>Bacteria</taxon>
        <taxon>Pseudomonadati</taxon>
        <taxon>Bacteroidota</taxon>
        <taxon>Sphingobacteriia</taxon>
        <taxon>Sphingobacteriales</taxon>
        <taxon>Sphingobacteriaceae</taxon>
        <taxon>Pedobacter</taxon>
    </lineage>
</organism>
<dbReference type="Gene3D" id="2.120.10.80">
    <property type="entry name" value="Kelch-type beta propeller"/>
    <property type="match status" value="1"/>
</dbReference>
<keyword evidence="1" id="KW-0472">Membrane</keyword>
<evidence type="ECO:0000313" key="2">
    <source>
        <dbReference type="EMBL" id="MBC6112486.1"/>
    </source>
</evidence>
<dbReference type="Pfam" id="PF01344">
    <property type="entry name" value="Kelch_1"/>
    <property type="match status" value="1"/>
</dbReference>
<keyword evidence="3" id="KW-1185">Reference proteome</keyword>
<accession>A0ABR7KWR6</accession>
<evidence type="ECO:0000256" key="1">
    <source>
        <dbReference type="SAM" id="Phobius"/>
    </source>
</evidence>
<dbReference type="Proteomes" id="UP000652755">
    <property type="component" value="Unassembled WGS sequence"/>
</dbReference>
<dbReference type="InterPro" id="IPR006652">
    <property type="entry name" value="Kelch_1"/>
</dbReference>
<keyword evidence="1" id="KW-1133">Transmembrane helix</keyword>
<dbReference type="InterPro" id="IPR051677">
    <property type="entry name" value="AfsR-DnrI-RedD_regulator"/>
</dbReference>
<protein>
    <submittedName>
        <fullName evidence="2">Galactose oxidase</fullName>
    </submittedName>
</protein>
<gene>
    <name evidence="2" type="ORF">H7U22_18850</name>
</gene>
<sequence>MINFNWPSDCSSFPGNRCTAKLVFIGLIFISFLSYGQNNGLQFSGQNAVQDRRTSLDLSFEDDLCLKGNFELSFDLFFSPKQRDYYGYVFRLIDQQGYNIDLLYDQKSTNGQNFKLILGNRFSKIAFNLDTGILLSKWTHFSLKYNREKDLLVWSDGYHTLSERHVKLTNSECFKILFGANHFKRFKTTDVPAMNIRDIRILVNEHLNFYWPLDELEGSSPLDRVSGRKAKVENPTWINGNHSKWRMIKSFTVKGHPSTAFNLNKEQVYVVAPNYLYQFSIQDESMDSVSYDAPRNLKAGNQSIYNPLSNDIYNVFIDQKKVSKYNLATQQWNQPYDLPKRLTKYWHANKVISKWDSALYVFGGYGQLMYKDSIQRYDLKNKVWSEVKVNKGVFKPRYLAASGISANGENIFILGGYGSNTGQQMLNPENYYDLVTFSLKTNTFKKVFELQRPDQDFVFAASLIIDSAAQKYYGLIFPNDKFNSELKLVSGSLLQPTYQILGNSIPYLFHDINAYADLFYCPVNKKFIAITLFTDDDHVTTVKIYAIDSPVGTGSVLNKIKRPPYYLYLGGILLLMVGLGMALIILRRKKVREDSALPIVGMIELPDIAEVASVSSDLIPSATSKPIQLLLFGNLQLFDEEATEVSKQLSPLLKELFLLILLHSLRKEGGISAKMLDEILWFGKSERIARNNRSVNIAKLKSFLDRLNRFRLNKDSGYWRIDIDLEFVDVDYIHYLKVVQSQTASEQKVRNLFELIKRGPLLQNLEFDWLDGFKSELSHEIIDVLLSQSRRPETTKNPELAIQLADYVFSFDPVNEEAVILKCRALGLLGKHALAKNTFDRFVKDYQSIYGDAFKRTFRSIMQE</sequence>
<reference evidence="2 3" key="1">
    <citation type="submission" date="2020-08" db="EMBL/GenBank/DDBJ databases">
        <authorList>
            <person name="Sun Q."/>
            <person name="Inoue M."/>
        </authorList>
    </citation>
    <scope>NUCLEOTIDE SEQUENCE [LARGE SCALE GENOMIC DNA]</scope>
    <source>
        <strain evidence="2 3">CCM 8938</strain>
    </source>
</reference>